<dbReference type="SUPFAM" id="SSF56784">
    <property type="entry name" value="HAD-like"/>
    <property type="match status" value="1"/>
</dbReference>
<reference evidence="5 6" key="1">
    <citation type="submission" date="2017-06" db="EMBL/GenBank/DDBJ databases">
        <title>Genome sequencing of cyanobaciteial culture collection at National Institute for Environmental Studies (NIES).</title>
        <authorList>
            <person name="Hirose Y."/>
            <person name="Shimura Y."/>
            <person name="Fujisawa T."/>
            <person name="Nakamura Y."/>
            <person name="Kawachi M."/>
        </authorList>
    </citation>
    <scope>NUCLEOTIDE SEQUENCE [LARGE SCALE GENOMIC DNA]</scope>
    <source>
        <strain evidence="5 6">NIES-2135</strain>
    </source>
</reference>
<dbReference type="GO" id="GO:0046872">
    <property type="term" value="F:metal ion binding"/>
    <property type="evidence" value="ECO:0007669"/>
    <property type="project" value="UniProtKB-KW"/>
</dbReference>
<dbReference type="Pfam" id="PF00702">
    <property type="entry name" value="Hydrolase"/>
    <property type="match status" value="1"/>
</dbReference>
<dbReference type="Gene3D" id="1.10.150.240">
    <property type="entry name" value="Putative phosphatase, domain 2"/>
    <property type="match status" value="1"/>
</dbReference>
<dbReference type="NCBIfam" id="TIGR01509">
    <property type="entry name" value="HAD-SF-IA-v3"/>
    <property type="match status" value="1"/>
</dbReference>
<dbReference type="Proteomes" id="UP000217895">
    <property type="component" value="Chromosome"/>
</dbReference>
<dbReference type="PANTHER" id="PTHR46193:SF21">
    <property type="entry name" value="SLL1138 PROTEIN"/>
    <property type="match status" value="1"/>
</dbReference>
<keyword evidence="6" id="KW-1185">Reference proteome</keyword>
<evidence type="ECO:0000313" key="6">
    <source>
        <dbReference type="Proteomes" id="UP000217895"/>
    </source>
</evidence>
<dbReference type="SFLD" id="SFLDG01129">
    <property type="entry name" value="C1.5:_HAD__Beta-PGM__Phosphata"/>
    <property type="match status" value="1"/>
</dbReference>
<keyword evidence="5" id="KW-0378">Hydrolase</keyword>
<dbReference type="NCBIfam" id="TIGR01549">
    <property type="entry name" value="HAD-SF-IA-v1"/>
    <property type="match status" value="1"/>
</dbReference>
<evidence type="ECO:0000313" key="5">
    <source>
        <dbReference type="EMBL" id="BAY56369.1"/>
    </source>
</evidence>
<proteinExistence type="inferred from homology"/>
<dbReference type="AlphaFoldDB" id="A0A1Z4JHZ3"/>
<evidence type="ECO:0000256" key="3">
    <source>
        <dbReference type="ARBA" id="ARBA00022723"/>
    </source>
</evidence>
<comment type="cofactor">
    <cofactor evidence="1">
        <name>Mg(2+)</name>
        <dbReference type="ChEBI" id="CHEBI:18420"/>
    </cofactor>
</comment>
<dbReference type="SFLD" id="SFLDS00003">
    <property type="entry name" value="Haloacid_Dehalogenase"/>
    <property type="match status" value="1"/>
</dbReference>
<accession>A0A1Z4JHZ3</accession>
<evidence type="ECO:0000256" key="2">
    <source>
        <dbReference type="ARBA" id="ARBA00006171"/>
    </source>
</evidence>
<dbReference type="InterPro" id="IPR036412">
    <property type="entry name" value="HAD-like_sf"/>
</dbReference>
<keyword evidence="3" id="KW-0479">Metal-binding</keyword>
<protein>
    <submittedName>
        <fullName evidence="5">HAD family hydrolase</fullName>
    </submittedName>
</protein>
<dbReference type="InterPro" id="IPR006439">
    <property type="entry name" value="HAD-SF_hydro_IA"/>
</dbReference>
<evidence type="ECO:0000256" key="4">
    <source>
        <dbReference type="ARBA" id="ARBA00022842"/>
    </source>
</evidence>
<keyword evidence="4" id="KW-0460">Magnesium</keyword>
<comment type="similarity">
    <text evidence="2">Belongs to the HAD-like hydrolase superfamily. CbbY/CbbZ/Gph/YieH family.</text>
</comment>
<evidence type="ECO:0000256" key="1">
    <source>
        <dbReference type="ARBA" id="ARBA00001946"/>
    </source>
</evidence>
<dbReference type="InterPro" id="IPR051600">
    <property type="entry name" value="Beta-PGM-like"/>
</dbReference>
<dbReference type="InterPro" id="IPR023214">
    <property type="entry name" value="HAD_sf"/>
</dbReference>
<dbReference type="PANTHER" id="PTHR46193">
    <property type="entry name" value="6-PHOSPHOGLUCONATE PHOSPHATASE"/>
    <property type="match status" value="1"/>
</dbReference>
<gene>
    <name evidence="5" type="ORF">NIES2135_32000</name>
</gene>
<dbReference type="InterPro" id="IPR023198">
    <property type="entry name" value="PGP-like_dom2"/>
</dbReference>
<dbReference type="Gene3D" id="3.40.50.1000">
    <property type="entry name" value="HAD superfamily/HAD-like"/>
    <property type="match status" value="1"/>
</dbReference>
<organism evidence="5 6">
    <name type="scientific">Leptolyngbya boryana NIES-2135</name>
    <dbReference type="NCBI Taxonomy" id="1973484"/>
    <lineage>
        <taxon>Bacteria</taxon>
        <taxon>Bacillati</taxon>
        <taxon>Cyanobacteriota</taxon>
        <taxon>Cyanophyceae</taxon>
        <taxon>Leptolyngbyales</taxon>
        <taxon>Leptolyngbyaceae</taxon>
        <taxon>Leptolyngbya group</taxon>
        <taxon>Leptolyngbya</taxon>
    </lineage>
</organism>
<sequence>MLKAVLFDFNGVIINDEPLHDKLLEQILIEENLRPKSGEFRELCLGRSDRVCIQELLERRGRVITDEYLDELVARKAKAYVAQMSSLERLPLYSGIEDVMFKLPNCKFAIVSGALRSEIELVLERANLRSRFHVIVSGDDLTVSKPEPDGYLLAIERLNQTFPDLQFTAENCLAIEDTFAGIQAAKAAKIPVVGVANSYPFHMLQRCANWTVDYLIDLEFDRIQERYQAAMV</sequence>
<name>A0A1Z4JHZ3_LEPBY</name>
<dbReference type="EMBL" id="AP018203">
    <property type="protein sequence ID" value="BAY56369.1"/>
    <property type="molecule type" value="Genomic_DNA"/>
</dbReference>
<dbReference type="GO" id="GO:0016787">
    <property type="term" value="F:hydrolase activity"/>
    <property type="evidence" value="ECO:0007669"/>
    <property type="project" value="UniProtKB-KW"/>
</dbReference>